<dbReference type="CDD" id="cd00564">
    <property type="entry name" value="TMP_TenI"/>
    <property type="match status" value="1"/>
</dbReference>
<dbReference type="NCBIfam" id="TIGR00693">
    <property type="entry name" value="thiE"/>
    <property type="match status" value="1"/>
</dbReference>
<protein>
    <submittedName>
        <fullName evidence="17">Thiamine biosynthetic bifunctional enzyme</fullName>
    </submittedName>
</protein>
<keyword evidence="8" id="KW-0418">Kinase</keyword>
<evidence type="ECO:0000256" key="14">
    <source>
        <dbReference type="ARBA" id="ARBA00047883"/>
    </source>
</evidence>
<feature type="domain" description="Thiamine phosphate synthase/TenI" evidence="16">
    <location>
        <begin position="9"/>
        <end position="217"/>
    </location>
</feature>
<evidence type="ECO:0000256" key="11">
    <source>
        <dbReference type="ARBA" id="ARBA00022977"/>
    </source>
</evidence>
<evidence type="ECO:0000256" key="1">
    <source>
        <dbReference type="ARBA" id="ARBA00001771"/>
    </source>
</evidence>
<dbReference type="InterPro" id="IPR029056">
    <property type="entry name" value="Ribokinase-like"/>
</dbReference>
<dbReference type="InterPro" id="IPR022998">
    <property type="entry name" value="ThiamineP_synth_TenI"/>
</dbReference>
<evidence type="ECO:0000256" key="10">
    <source>
        <dbReference type="ARBA" id="ARBA00022842"/>
    </source>
</evidence>
<name>A0ABP0BUW8_9PEZI</name>
<evidence type="ECO:0000259" key="16">
    <source>
        <dbReference type="Pfam" id="PF02581"/>
    </source>
</evidence>
<dbReference type="HAMAP" id="MF_00228">
    <property type="entry name" value="Thz_kinase"/>
    <property type="match status" value="1"/>
</dbReference>
<sequence length="554" mass="57297">MPPPVDYSVYLVTDPTPAILGPGRTVVQVVAAALAEPAQKHIGIVQLRDKDADARTMLATLKELHEYTALAGAPLLVNDRVDVAVAAMARGHCEGVHLGQDDIDVVTARTMLGPEAIIGVTASNVEEAVTACREGADYLGLGTVFATPTKTNTKHVVGTSGIQRMLQALAEAGYGHIPAVCIGGIHTSNARRVVFQSNYRGDANSKALDGVAVVSAIMGAADPGAAAAALAEQVQLGKTQGPTDFYREPSSLSSSSPTSPATQRILQALHDTTPLSHNMTNLVVQNIAANVALAVGASPIMSNSGAEATDLARLPGSALVINMGTVTPESLANYTKAIAAYNAAGRPVVFDPVGAGATDIRRAAVRTILAAGYLDVIKGNEGEIQTVYLSGLNEEDRAKETVATQQRGVDGSNTLDADARRRLVRRLAAREKCVVVLTGAVDYVSDSRGERVTEVADGHPMLGQVTGTGCSLGTVISAAVSAAATLRGESDDGTSQGIDTYSAVLAGMALYERAAARAAVLPSVKGPGTFVPAFLDELAQCRRAAAADDMTWLE</sequence>
<dbReference type="InterPro" id="IPR000417">
    <property type="entry name" value="Hyethyz_kinase"/>
</dbReference>
<evidence type="ECO:0000313" key="18">
    <source>
        <dbReference type="Proteomes" id="UP001642482"/>
    </source>
</evidence>
<accession>A0ABP0BUW8</accession>
<evidence type="ECO:0000256" key="8">
    <source>
        <dbReference type="ARBA" id="ARBA00022777"/>
    </source>
</evidence>
<comment type="cofactor">
    <cofactor evidence="2">
        <name>Mg(2+)</name>
        <dbReference type="ChEBI" id="CHEBI:18420"/>
    </cofactor>
</comment>
<keyword evidence="9" id="KW-0067">ATP-binding</keyword>
<dbReference type="SUPFAM" id="SSF53613">
    <property type="entry name" value="Ribokinase-like"/>
    <property type="match status" value="1"/>
</dbReference>
<evidence type="ECO:0000256" key="5">
    <source>
        <dbReference type="ARBA" id="ARBA00022679"/>
    </source>
</evidence>
<comment type="pathway">
    <text evidence="3">Cofactor biosynthesis; thiamine diphosphate biosynthesis; 4-methyl-5-(2-phosphoethyl)-thiazole from 5-(2-hydroxyethyl)-4-methylthiazole: step 1/1.</text>
</comment>
<evidence type="ECO:0000256" key="2">
    <source>
        <dbReference type="ARBA" id="ARBA00001946"/>
    </source>
</evidence>
<evidence type="ECO:0000256" key="4">
    <source>
        <dbReference type="ARBA" id="ARBA00005165"/>
    </source>
</evidence>
<evidence type="ECO:0000256" key="13">
    <source>
        <dbReference type="ARBA" id="ARBA00047851"/>
    </source>
</evidence>
<comment type="catalytic activity">
    <reaction evidence="12">
        <text>4-methyl-5-(2-phosphooxyethyl)-thiazole + 4-amino-2-methyl-5-(diphosphooxymethyl)pyrimidine + H(+) = thiamine phosphate + diphosphate</text>
        <dbReference type="Rhea" id="RHEA:22328"/>
        <dbReference type="ChEBI" id="CHEBI:15378"/>
        <dbReference type="ChEBI" id="CHEBI:33019"/>
        <dbReference type="ChEBI" id="CHEBI:37575"/>
        <dbReference type="ChEBI" id="CHEBI:57841"/>
        <dbReference type="ChEBI" id="CHEBI:58296"/>
        <dbReference type="EC" id="2.5.1.3"/>
    </reaction>
</comment>
<dbReference type="HAMAP" id="MF_00097">
    <property type="entry name" value="TMP_synthase"/>
    <property type="match status" value="1"/>
</dbReference>
<proteinExistence type="inferred from homology"/>
<evidence type="ECO:0000256" key="6">
    <source>
        <dbReference type="ARBA" id="ARBA00022723"/>
    </source>
</evidence>
<evidence type="ECO:0000256" key="3">
    <source>
        <dbReference type="ARBA" id="ARBA00004868"/>
    </source>
</evidence>
<keyword evidence="7" id="KW-0547">Nucleotide-binding</keyword>
<dbReference type="SUPFAM" id="SSF51391">
    <property type="entry name" value="Thiamin phosphate synthase"/>
    <property type="match status" value="1"/>
</dbReference>
<dbReference type="PRINTS" id="PR01099">
    <property type="entry name" value="HYETHTZKNASE"/>
</dbReference>
<dbReference type="EMBL" id="CAWUHD010000050">
    <property type="protein sequence ID" value="CAK7223468.1"/>
    <property type="molecule type" value="Genomic_DNA"/>
</dbReference>
<keyword evidence="11" id="KW-0784">Thiamine biosynthesis</keyword>
<keyword evidence="5" id="KW-0808">Transferase</keyword>
<dbReference type="Proteomes" id="UP001642482">
    <property type="component" value="Unassembled WGS sequence"/>
</dbReference>
<evidence type="ECO:0000256" key="7">
    <source>
        <dbReference type="ARBA" id="ARBA00022741"/>
    </source>
</evidence>
<gene>
    <name evidence="17" type="primary">THI6</name>
    <name evidence="17" type="ORF">SEUCBS140593_005246</name>
</gene>
<dbReference type="InterPro" id="IPR034291">
    <property type="entry name" value="TMP_synthase"/>
</dbReference>
<comment type="catalytic activity">
    <reaction evidence="1">
        <text>5-(2-hydroxyethyl)-4-methylthiazole + ATP = 4-methyl-5-(2-phosphooxyethyl)-thiazole + ADP + H(+)</text>
        <dbReference type="Rhea" id="RHEA:24212"/>
        <dbReference type="ChEBI" id="CHEBI:15378"/>
        <dbReference type="ChEBI" id="CHEBI:17957"/>
        <dbReference type="ChEBI" id="CHEBI:30616"/>
        <dbReference type="ChEBI" id="CHEBI:58296"/>
        <dbReference type="ChEBI" id="CHEBI:456216"/>
        <dbReference type="EC" id="2.7.1.50"/>
    </reaction>
</comment>
<dbReference type="PANTHER" id="PTHR20857">
    <property type="entry name" value="THIAMINE-PHOSPHATE PYROPHOSPHORYLASE"/>
    <property type="match status" value="1"/>
</dbReference>
<keyword evidence="6" id="KW-0479">Metal-binding</keyword>
<dbReference type="CDD" id="cd01170">
    <property type="entry name" value="THZ_kinase"/>
    <property type="match status" value="1"/>
</dbReference>
<dbReference type="Pfam" id="PF02110">
    <property type="entry name" value="HK"/>
    <property type="match status" value="1"/>
</dbReference>
<dbReference type="InterPro" id="IPR036206">
    <property type="entry name" value="ThiamineP_synth_sf"/>
</dbReference>
<comment type="catalytic activity">
    <reaction evidence="14">
        <text>2-[(2R,5Z)-2-carboxy-4-methylthiazol-5(2H)-ylidene]ethyl phosphate + 4-amino-2-methyl-5-(diphosphooxymethyl)pyrimidine + 2 H(+) = thiamine phosphate + CO2 + diphosphate</text>
        <dbReference type="Rhea" id="RHEA:47844"/>
        <dbReference type="ChEBI" id="CHEBI:15378"/>
        <dbReference type="ChEBI" id="CHEBI:16526"/>
        <dbReference type="ChEBI" id="CHEBI:33019"/>
        <dbReference type="ChEBI" id="CHEBI:37575"/>
        <dbReference type="ChEBI" id="CHEBI:57841"/>
        <dbReference type="ChEBI" id="CHEBI:62899"/>
        <dbReference type="EC" id="2.5.1.3"/>
    </reaction>
</comment>
<evidence type="ECO:0000256" key="15">
    <source>
        <dbReference type="SAM" id="MobiDB-lite"/>
    </source>
</evidence>
<evidence type="ECO:0000313" key="17">
    <source>
        <dbReference type="EMBL" id="CAK7223468.1"/>
    </source>
</evidence>
<dbReference type="PANTHER" id="PTHR20857:SF23">
    <property type="entry name" value="THIAMINE BIOSYNTHETIC BIFUNCTIONAL ENZYME"/>
    <property type="match status" value="1"/>
</dbReference>
<evidence type="ECO:0000256" key="9">
    <source>
        <dbReference type="ARBA" id="ARBA00022840"/>
    </source>
</evidence>
<feature type="compositionally biased region" description="Low complexity" evidence="15">
    <location>
        <begin position="249"/>
        <end position="260"/>
    </location>
</feature>
<comment type="pathway">
    <text evidence="4">Cofactor biosynthesis; thiamine diphosphate biosynthesis; thiamine phosphate from 4-amino-2-methyl-5-diphosphomethylpyrimidine and 4-methyl-5-(2-phosphoethyl)-thiazole: step 1/1.</text>
</comment>
<dbReference type="InterPro" id="IPR013785">
    <property type="entry name" value="Aldolase_TIM"/>
</dbReference>
<evidence type="ECO:0000256" key="12">
    <source>
        <dbReference type="ARBA" id="ARBA00047334"/>
    </source>
</evidence>
<comment type="caution">
    <text evidence="17">The sequence shown here is derived from an EMBL/GenBank/DDBJ whole genome shotgun (WGS) entry which is preliminary data.</text>
</comment>
<organism evidence="17 18">
    <name type="scientific">Sporothrix eucalyptigena</name>
    <dbReference type="NCBI Taxonomy" id="1812306"/>
    <lineage>
        <taxon>Eukaryota</taxon>
        <taxon>Fungi</taxon>
        <taxon>Dikarya</taxon>
        <taxon>Ascomycota</taxon>
        <taxon>Pezizomycotina</taxon>
        <taxon>Sordariomycetes</taxon>
        <taxon>Sordariomycetidae</taxon>
        <taxon>Ophiostomatales</taxon>
        <taxon>Ophiostomataceae</taxon>
        <taxon>Sporothrix</taxon>
    </lineage>
</organism>
<keyword evidence="10" id="KW-0460">Magnesium</keyword>
<comment type="catalytic activity">
    <reaction evidence="13">
        <text>2-(2-carboxy-4-methylthiazol-5-yl)ethyl phosphate + 4-amino-2-methyl-5-(diphosphooxymethyl)pyrimidine + 2 H(+) = thiamine phosphate + CO2 + diphosphate</text>
        <dbReference type="Rhea" id="RHEA:47848"/>
        <dbReference type="ChEBI" id="CHEBI:15378"/>
        <dbReference type="ChEBI" id="CHEBI:16526"/>
        <dbReference type="ChEBI" id="CHEBI:33019"/>
        <dbReference type="ChEBI" id="CHEBI:37575"/>
        <dbReference type="ChEBI" id="CHEBI:57841"/>
        <dbReference type="ChEBI" id="CHEBI:62890"/>
        <dbReference type="EC" id="2.5.1.3"/>
    </reaction>
</comment>
<dbReference type="Gene3D" id="3.20.20.70">
    <property type="entry name" value="Aldolase class I"/>
    <property type="match status" value="1"/>
</dbReference>
<dbReference type="Pfam" id="PF02581">
    <property type="entry name" value="TMP-TENI"/>
    <property type="match status" value="1"/>
</dbReference>
<keyword evidence="18" id="KW-1185">Reference proteome</keyword>
<feature type="region of interest" description="Disordered" evidence="15">
    <location>
        <begin position="240"/>
        <end position="261"/>
    </location>
</feature>
<reference evidence="17 18" key="1">
    <citation type="submission" date="2024-01" db="EMBL/GenBank/DDBJ databases">
        <authorList>
            <person name="Allen C."/>
            <person name="Tagirdzhanova G."/>
        </authorList>
    </citation>
    <scope>NUCLEOTIDE SEQUENCE [LARGE SCALE GENOMIC DNA]</scope>
</reference>
<dbReference type="Gene3D" id="3.40.1190.20">
    <property type="match status" value="1"/>
</dbReference>